<feature type="compositionally biased region" description="Basic and acidic residues" evidence="1">
    <location>
        <begin position="48"/>
        <end position="57"/>
    </location>
</feature>
<gene>
    <name evidence="2" type="ORF">AWB68_06246</name>
</gene>
<protein>
    <recommendedName>
        <fullName evidence="4">Stability/partitioning determinant</fullName>
    </recommendedName>
</protein>
<keyword evidence="3" id="KW-1185">Reference proteome</keyword>
<dbReference type="EMBL" id="FCON02000108">
    <property type="protein sequence ID" value="SAL81754.1"/>
    <property type="molecule type" value="Genomic_DNA"/>
</dbReference>
<sequence length="110" mass="12212">MSTRSNPFENLASAEPKPDLSSFKPRTRTAKPAVDRAAIEQIAQEQDLSSRRPEKPVRKAARRNATGRNQQVNIKTTPEAVALLYELADKRGVPLGKVFEDALDALKKQD</sequence>
<feature type="region of interest" description="Disordered" evidence="1">
    <location>
        <begin position="1"/>
        <end position="76"/>
    </location>
</feature>
<evidence type="ECO:0000313" key="2">
    <source>
        <dbReference type="EMBL" id="SAL81754.1"/>
    </source>
</evidence>
<evidence type="ECO:0000313" key="3">
    <source>
        <dbReference type="Proteomes" id="UP000054770"/>
    </source>
</evidence>
<dbReference type="Proteomes" id="UP000054770">
    <property type="component" value="Unassembled WGS sequence"/>
</dbReference>
<evidence type="ECO:0008006" key="4">
    <source>
        <dbReference type="Google" id="ProtNLM"/>
    </source>
</evidence>
<accession>A0A158KKZ7</accession>
<reference evidence="2" key="1">
    <citation type="submission" date="2016-01" db="EMBL/GenBank/DDBJ databases">
        <authorList>
            <person name="Peeters C."/>
        </authorList>
    </citation>
    <scope>NUCLEOTIDE SEQUENCE [LARGE SCALE GENOMIC DNA]</scope>
    <source>
        <strain evidence="2">LMG 22940</strain>
    </source>
</reference>
<dbReference type="RefSeq" id="WP_087648212.1">
    <property type="nucleotide sequence ID" value="NZ_FCON02000108.1"/>
</dbReference>
<evidence type="ECO:0000256" key="1">
    <source>
        <dbReference type="SAM" id="MobiDB-lite"/>
    </source>
</evidence>
<feature type="compositionally biased region" description="Polar residues" evidence="1">
    <location>
        <begin position="66"/>
        <end position="76"/>
    </location>
</feature>
<comment type="caution">
    <text evidence="2">The sequence shown here is derived from an EMBL/GenBank/DDBJ whole genome shotgun (WGS) entry which is preliminary data.</text>
</comment>
<proteinExistence type="predicted"/>
<organism evidence="2 3">
    <name type="scientific">Caballeronia choica</name>
    <dbReference type="NCBI Taxonomy" id="326476"/>
    <lineage>
        <taxon>Bacteria</taxon>
        <taxon>Pseudomonadati</taxon>
        <taxon>Pseudomonadota</taxon>
        <taxon>Betaproteobacteria</taxon>
        <taxon>Burkholderiales</taxon>
        <taxon>Burkholderiaceae</taxon>
        <taxon>Caballeronia</taxon>
    </lineage>
</organism>
<dbReference type="OrthoDB" id="7477461at2"/>
<name>A0A158KKZ7_9BURK</name>
<dbReference type="AlphaFoldDB" id="A0A158KKZ7"/>